<comment type="caution">
    <text evidence="2">The sequence shown here is derived from an EMBL/GenBank/DDBJ whole genome shotgun (WGS) entry which is preliminary data.</text>
</comment>
<reference evidence="3" key="1">
    <citation type="journal article" date="2019" name="Int. J. Syst. Evol. Microbiol.">
        <title>The Global Catalogue of Microorganisms (GCM) 10K type strain sequencing project: providing services to taxonomists for standard genome sequencing and annotation.</title>
        <authorList>
            <consortium name="The Broad Institute Genomics Platform"/>
            <consortium name="The Broad Institute Genome Sequencing Center for Infectious Disease"/>
            <person name="Wu L."/>
            <person name="Ma J."/>
        </authorList>
    </citation>
    <scope>NUCLEOTIDE SEQUENCE [LARGE SCALE GENOMIC DNA]</scope>
    <source>
        <strain evidence="3">JCM 3369</strain>
    </source>
</reference>
<feature type="transmembrane region" description="Helical" evidence="1">
    <location>
        <begin position="54"/>
        <end position="76"/>
    </location>
</feature>
<proteinExistence type="predicted"/>
<keyword evidence="1" id="KW-0812">Transmembrane</keyword>
<keyword evidence="3" id="KW-1185">Reference proteome</keyword>
<accession>A0ABW2CYE4</accession>
<name>A0ABW2CYE4_9ACTN</name>
<evidence type="ECO:0000313" key="2">
    <source>
        <dbReference type="EMBL" id="MFC6886001.1"/>
    </source>
</evidence>
<dbReference type="Proteomes" id="UP001596380">
    <property type="component" value="Unassembled WGS sequence"/>
</dbReference>
<gene>
    <name evidence="2" type="ORF">ACFQKB_40010</name>
</gene>
<sequence length="205" mass="21224">MTPLEQAETNATHAAAGAVDTAAGAVDTAAGTAGTAAGAAVRRRWTLRPRARKTVTVVHVISSVALLGEVWGLVVLNLTATLDGDLALGHAAYRLMSVLVFAGGVPFTLIALASGVALALGGRWGLVRHWWVLAKLLLLLGVLLAGMLLFQPEQMAAATGDGARPSGRQWEQVAVVSGQLAMLVAAAALSVFKPRGRVARRRARP</sequence>
<protein>
    <submittedName>
        <fullName evidence="2">DUF2269 family protein</fullName>
    </submittedName>
</protein>
<feature type="transmembrane region" description="Helical" evidence="1">
    <location>
        <begin position="132"/>
        <end position="150"/>
    </location>
</feature>
<feature type="transmembrane region" description="Helical" evidence="1">
    <location>
        <begin position="96"/>
        <end position="120"/>
    </location>
</feature>
<evidence type="ECO:0000256" key="1">
    <source>
        <dbReference type="SAM" id="Phobius"/>
    </source>
</evidence>
<keyword evidence="1" id="KW-0472">Membrane</keyword>
<feature type="transmembrane region" description="Helical" evidence="1">
    <location>
        <begin position="170"/>
        <end position="192"/>
    </location>
</feature>
<organism evidence="2 3">
    <name type="scientific">Actinomadura yumaensis</name>
    <dbReference type="NCBI Taxonomy" id="111807"/>
    <lineage>
        <taxon>Bacteria</taxon>
        <taxon>Bacillati</taxon>
        <taxon>Actinomycetota</taxon>
        <taxon>Actinomycetes</taxon>
        <taxon>Streptosporangiales</taxon>
        <taxon>Thermomonosporaceae</taxon>
        <taxon>Actinomadura</taxon>
    </lineage>
</organism>
<dbReference type="EMBL" id="JBHSXS010000046">
    <property type="protein sequence ID" value="MFC6886001.1"/>
    <property type="molecule type" value="Genomic_DNA"/>
</dbReference>
<dbReference type="RefSeq" id="WP_160825672.1">
    <property type="nucleotide sequence ID" value="NZ_JBHSXS010000046.1"/>
</dbReference>
<keyword evidence="1" id="KW-1133">Transmembrane helix</keyword>
<evidence type="ECO:0000313" key="3">
    <source>
        <dbReference type="Proteomes" id="UP001596380"/>
    </source>
</evidence>